<dbReference type="GO" id="GO:0005743">
    <property type="term" value="C:mitochondrial inner membrane"/>
    <property type="evidence" value="ECO:0007669"/>
    <property type="project" value="UniProtKB-ARBA"/>
</dbReference>
<keyword evidence="15" id="KW-1185">Reference proteome</keyword>
<gene>
    <name evidence="14" type="ORF">DICVIV_02906</name>
</gene>
<accession>A0A0D8Y2L3</accession>
<feature type="domain" description="NAA35-like TPR repeats" evidence="13">
    <location>
        <begin position="1"/>
        <end position="283"/>
    </location>
</feature>
<dbReference type="PANTHER" id="PTHR10746">
    <property type="entry name" value="50S RIBOSOMAL PROTEIN L4"/>
    <property type="match status" value="1"/>
</dbReference>
<keyword evidence="5" id="KW-0496">Mitochondrion</keyword>
<keyword evidence="6" id="KW-0687">Ribonucleoprotein</keyword>
<dbReference type="HAMAP" id="MF_00291_B">
    <property type="entry name" value="Ribosomal_uS2_B"/>
    <property type="match status" value="1"/>
</dbReference>
<evidence type="ECO:0000256" key="7">
    <source>
        <dbReference type="ARBA" id="ARBA00040565"/>
    </source>
</evidence>
<dbReference type="FunFam" id="3.40.1370.10:FF:000005">
    <property type="entry name" value="39S ribosomal protein L4, mitochondrial"/>
    <property type="match status" value="1"/>
</dbReference>
<dbReference type="InterPro" id="IPR001865">
    <property type="entry name" value="Ribosomal_uS2"/>
</dbReference>
<dbReference type="EMBL" id="KN716194">
    <property type="protein sequence ID" value="KJH50945.1"/>
    <property type="molecule type" value="Genomic_DNA"/>
</dbReference>
<dbReference type="InterPro" id="IPR057982">
    <property type="entry name" value="TPR_NAA35"/>
</dbReference>
<keyword evidence="12" id="KW-0175">Coiled coil</keyword>
<dbReference type="AlphaFoldDB" id="A0A0D8Y2L3"/>
<dbReference type="SUPFAM" id="SSF52166">
    <property type="entry name" value="Ribosomal protein L4"/>
    <property type="match status" value="1"/>
</dbReference>
<dbReference type="GO" id="GO:0005763">
    <property type="term" value="C:mitochondrial small ribosomal subunit"/>
    <property type="evidence" value="ECO:0007669"/>
    <property type="project" value="UniProtKB-ARBA"/>
</dbReference>
<dbReference type="InterPro" id="IPR013005">
    <property type="entry name" value="Ribosomal_uL4-like"/>
</dbReference>
<evidence type="ECO:0000256" key="4">
    <source>
        <dbReference type="ARBA" id="ARBA00022980"/>
    </source>
</evidence>
<evidence type="ECO:0000256" key="1">
    <source>
        <dbReference type="ARBA" id="ARBA00004173"/>
    </source>
</evidence>
<dbReference type="PROSITE" id="PS00962">
    <property type="entry name" value="RIBOSOMAL_S2_1"/>
    <property type="match status" value="1"/>
</dbReference>
<dbReference type="Pfam" id="PF00573">
    <property type="entry name" value="Ribosomal_L4"/>
    <property type="match status" value="1"/>
</dbReference>
<dbReference type="Gene3D" id="3.40.1370.10">
    <property type="match status" value="1"/>
</dbReference>
<comment type="subcellular location">
    <subcellularLocation>
        <location evidence="1">Mitochondrion</location>
    </subcellularLocation>
</comment>
<evidence type="ECO:0000256" key="11">
    <source>
        <dbReference type="ARBA" id="ARBA00083109"/>
    </source>
</evidence>
<dbReference type="PANTHER" id="PTHR10746:SF6">
    <property type="entry name" value="LARGE RIBOSOMAL SUBUNIT PROTEIN UL4M"/>
    <property type="match status" value="1"/>
</dbReference>
<evidence type="ECO:0000259" key="13">
    <source>
        <dbReference type="Pfam" id="PF25789"/>
    </source>
</evidence>
<dbReference type="Gene3D" id="3.40.50.10490">
    <property type="entry name" value="Glucose-6-phosphate isomerase like protein, domain 1"/>
    <property type="match status" value="1"/>
</dbReference>
<dbReference type="InterPro" id="IPR002136">
    <property type="entry name" value="Ribosomal_uL4"/>
</dbReference>
<evidence type="ECO:0000256" key="3">
    <source>
        <dbReference type="ARBA" id="ARBA00010528"/>
    </source>
</evidence>
<reference evidence="14 15" key="1">
    <citation type="submission" date="2013-11" db="EMBL/GenBank/DDBJ databases">
        <title>Draft genome of the bovine lungworm Dictyocaulus viviparus.</title>
        <authorList>
            <person name="Mitreva M."/>
        </authorList>
    </citation>
    <scope>NUCLEOTIDE SEQUENCE [LARGE SCALE GENOMIC DNA]</scope>
    <source>
        <strain evidence="14 15">HannoverDv2000</strain>
    </source>
</reference>
<dbReference type="PRINTS" id="PR00395">
    <property type="entry name" value="RIBOSOMALS2"/>
</dbReference>
<sequence length="837" mass="96321">MLSLYQNFGFNLARQRDKLLIILEELNELHEDACKADSISRQILSVHKKYNPFVTFVFMQTLILVVYHIELSFRLDLFAPFEFPYIYWFYGEVVGRWYMTSLEKSRELMKDTLKKEGELYEQLKKNKKKLRSRISHEEHFRTRSAICQDHLILRYGHSAMADATFHLAVALIQMGQIRVPMWNDESERLRFEHRMSFLSCVGEPLHVSYEEFLSRSKIKVLLNGDINVPLQRAIDTFELARNQFEKLIDRPEFNVQTKPLILVCRTNVVVARLMLAGDLRDRRIAWQFMPESPMRLLLKVLGTQYRNVSCNNISRKCSNVAQLKSKHIVPDKETLQKASIRPVLLSDYISAELFVEDKFNFESLVTIHDMFNARLHLGHKIGTLNENMKWALYGERLGVCIFDLDITRTHLIRALHFITHIARRGGIILFISSNRETMFTVEKTAEECGEYSHVRRWQEGTFTNCRSLFGASIRLPDTIIFMNTLTSLGNNHPAILEAAKMAIPTIGVVDSNSDPAYLTYLVPANDDSSQSVEFLLSFLQNGSLLQSFQGSYCARKGSSSRNGIRLESKWVETLRQFVYSISLRCKAWVVSFDAVEERKLGLIDLHPDVFRVPPRLDILHRNLTWQTMYRNVQLTKQLSRAEMPGGGRKPWPQKKTGRAHVGSIRCPQFKNGGFANGVRGPRTWFYILPDSIRLKGSLCVALTLKHAQDCLHIVDRFDQLPTEADAQFLHDLADSRNWGYSVLFVSETDKISGGLAAAIAELPSFTAMPVYGLNCFSLMKYDTVVLSRGAVDLLEERLLRQLHRAGPLNKKYRYIDYKERILNEAEGEDDSLQAPIV</sequence>
<evidence type="ECO:0000256" key="10">
    <source>
        <dbReference type="ARBA" id="ARBA00082711"/>
    </source>
</evidence>
<evidence type="ECO:0000256" key="6">
    <source>
        <dbReference type="ARBA" id="ARBA00023274"/>
    </source>
</evidence>
<dbReference type="OrthoDB" id="275876at2759"/>
<dbReference type="CDD" id="cd01425">
    <property type="entry name" value="RPS2"/>
    <property type="match status" value="1"/>
</dbReference>
<evidence type="ECO:0000313" key="15">
    <source>
        <dbReference type="Proteomes" id="UP000053766"/>
    </source>
</evidence>
<evidence type="ECO:0000256" key="5">
    <source>
        <dbReference type="ARBA" id="ARBA00023128"/>
    </source>
</evidence>
<comment type="function">
    <text evidence="8">Required for mitoribosome formation and stability, and mitochondrial translation.</text>
</comment>
<dbReference type="FunFam" id="3.40.50.10490:FF:000026">
    <property type="entry name" value="28S ribosomal protein S2, mitochondrial"/>
    <property type="match status" value="1"/>
</dbReference>
<dbReference type="Proteomes" id="UP000053766">
    <property type="component" value="Unassembled WGS sequence"/>
</dbReference>
<protein>
    <recommendedName>
        <fullName evidence="7">Large ribosomal subunit protein uL4m</fullName>
    </recommendedName>
    <alternativeName>
        <fullName evidence="11">28S ribosomal protein S2, mitochondrial</fullName>
    </alternativeName>
    <alternativeName>
        <fullName evidence="10">39S ribosomal protein L4, mitochondrial</fullName>
    </alternativeName>
    <alternativeName>
        <fullName evidence="9">Small ribosomal subunit protein uS2m</fullName>
    </alternativeName>
</protein>
<organism evidence="14 15">
    <name type="scientific">Dictyocaulus viviparus</name>
    <name type="common">Bovine lungworm</name>
    <dbReference type="NCBI Taxonomy" id="29172"/>
    <lineage>
        <taxon>Eukaryota</taxon>
        <taxon>Metazoa</taxon>
        <taxon>Ecdysozoa</taxon>
        <taxon>Nematoda</taxon>
        <taxon>Chromadorea</taxon>
        <taxon>Rhabditida</taxon>
        <taxon>Rhabditina</taxon>
        <taxon>Rhabditomorpha</taxon>
        <taxon>Strongyloidea</taxon>
        <taxon>Metastrongylidae</taxon>
        <taxon>Dictyocaulus</taxon>
    </lineage>
</organism>
<dbReference type="SUPFAM" id="SSF52313">
    <property type="entry name" value="Ribosomal protein S2"/>
    <property type="match status" value="1"/>
</dbReference>
<evidence type="ECO:0000256" key="2">
    <source>
        <dbReference type="ARBA" id="ARBA00006242"/>
    </source>
</evidence>
<dbReference type="InterPro" id="IPR023591">
    <property type="entry name" value="Ribosomal_uS2_flav_dom_sf"/>
</dbReference>
<proteinExistence type="inferred from homology"/>
<evidence type="ECO:0000256" key="12">
    <source>
        <dbReference type="SAM" id="Coils"/>
    </source>
</evidence>
<comment type="similarity">
    <text evidence="3">Belongs to the universal ribosomal protein uL4 family.</text>
</comment>
<dbReference type="Pfam" id="PF25789">
    <property type="entry name" value="TPR_NAA35"/>
    <property type="match status" value="1"/>
</dbReference>
<evidence type="ECO:0000256" key="8">
    <source>
        <dbReference type="ARBA" id="ARBA00059792"/>
    </source>
</evidence>
<name>A0A0D8Y2L3_DICVI</name>
<dbReference type="InterPro" id="IPR023574">
    <property type="entry name" value="Ribosomal_uL4_dom_sf"/>
</dbReference>
<reference evidence="15" key="2">
    <citation type="journal article" date="2016" name="Sci. Rep.">
        <title>Dictyocaulus viviparus genome, variome and transcriptome elucidate lungworm biology and support future intervention.</title>
        <authorList>
            <person name="McNulty S.N."/>
            <person name="Strube C."/>
            <person name="Rosa B.A."/>
            <person name="Martin J.C."/>
            <person name="Tyagi R."/>
            <person name="Choi Y.J."/>
            <person name="Wang Q."/>
            <person name="Hallsworth Pepin K."/>
            <person name="Zhang X."/>
            <person name="Ozersky P."/>
            <person name="Wilson R.K."/>
            <person name="Sternberg P.W."/>
            <person name="Gasser R.B."/>
            <person name="Mitreva M."/>
        </authorList>
    </citation>
    <scope>NUCLEOTIDE SEQUENCE [LARGE SCALE GENOMIC DNA]</scope>
    <source>
        <strain evidence="15">HannoverDv2000</strain>
    </source>
</reference>
<dbReference type="GO" id="GO:0006412">
    <property type="term" value="P:translation"/>
    <property type="evidence" value="ECO:0007669"/>
    <property type="project" value="InterPro"/>
</dbReference>
<dbReference type="GO" id="GO:0003735">
    <property type="term" value="F:structural constituent of ribosome"/>
    <property type="evidence" value="ECO:0007669"/>
    <property type="project" value="InterPro"/>
</dbReference>
<comment type="similarity">
    <text evidence="2">Belongs to the universal ribosomal protein uS2 family.</text>
</comment>
<feature type="coiled-coil region" evidence="12">
    <location>
        <begin position="106"/>
        <end position="133"/>
    </location>
</feature>
<evidence type="ECO:0000256" key="9">
    <source>
        <dbReference type="ARBA" id="ARBA00071390"/>
    </source>
</evidence>
<dbReference type="InterPro" id="IPR018130">
    <property type="entry name" value="Ribosomal_uS2_CS"/>
</dbReference>
<dbReference type="Pfam" id="PF00318">
    <property type="entry name" value="Ribosomal_S2"/>
    <property type="match status" value="2"/>
</dbReference>
<keyword evidence="4 14" id="KW-0689">Ribosomal protein</keyword>
<evidence type="ECO:0000313" key="14">
    <source>
        <dbReference type="EMBL" id="KJH50945.1"/>
    </source>
</evidence>
<dbReference type="InterPro" id="IPR005706">
    <property type="entry name" value="Ribosomal_uS2_bac/mit/plastid"/>
</dbReference>
<dbReference type="STRING" id="29172.A0A0D8Y2L3"/>